<dbReference type="GO" id="GO:0005634">
    <property type="term" value="C:nucleus"/>
    <property type="evidence" value="ECO:0007669"/>
    <property type="project" value="TreeGrafter"/>
</dbReference>
<dbReference type="EMBL" id="CAAE01014601">
    <property type="protein sequence ID" value="CAG00458.1"/>
    <property type="molecule type" value="Genomic_DNA"/>
</dbReference>
<feature type="domain" description="Basic leucine zipper" evidence="7">
    <location>
        <begin position="11"/>
        <end position="51"/>
    </location>
</feature>
<organism evidence="8">
    <name type="scientific">Tetraodon nigroviridis</name>
    <name type="common">Spotted green pufferfish</name>
    <name type="synonym">Chelonodon nigroviridis</name>
    <dbReference type="NCBI Taxonomy" id="99883"/>
    <lineage>
        <taxon>Eukaryota</taxon>
        <taxon>Metazoa</taxon>
        <taxon>Chordata</taxon>
        <taxon>Craniata</taxon>
        <taxon>Vertebrata</taxon>
        <taxon>Euteleostomi</taxon>
        <taxon>Actinopterygii</taxon>
        <taxon>Neopterygii</taxon>
        <taxon>Teleostei</taxon>
        <taxon>Neoteleostei</taxon>
        <taxon>Acanthomorphata</taxon>
        <taxon>Eupercaria</taxon>
        <taxon>Tetraodontiformes</taxon>
        <taxon>Tetradontoidea</taxon>
        <taxon>Tetraodontidae</taxon>
        <taxon>Tetraodon</taxon>
    </lineage>
</organism>
<comment type="caution">
    <text evidence="8">The sequence shown here is derived from an EMBL/GenBank/DDBJ whole genome shotgun (WGS) entry which is preliminary data.</text>
</comment>
<evidence type="ECO:0000256" key="6">
    <source>
        <dbReference type="ARBA" id="ARBA00023242"/>
    </source>
</evidence>
<keyword evidence="3" id="KW-0238">DNA-binding</keyword>
<gene>
    <name evidence="8" type="ORF">GSTENG00018903001</name>
</gene>
<dbReference type="GO" id="GO:0000978">
    <property type="term" value="F:RNA polymerase II cis-regulatory region sequence-specific DNA binding"/>
    <property type="evidence" value="ECO:0007669"/>
    <property type="project" value="InterPro"/>
</dbReference>
<keyword evidence="2" id="KW-0805">Transcription regulation</keyword>
<dbReference type="AlphaFoldDB" id="Q4SFX4"/>
<keyword evidence="4" id="KW-0010">Activator</keyword>
<dbReference type="InterPro" id="IPR047167">
    <property type="entry name" value="NFE2-like"/>
</dbReference>
<reference evidence="8" key="2">
    <citation type="submission" date="2004-02" db="EMBL/GenBank/DDBJ databases">
        <authorList>
            <consortium name="Genoscope"/>
            <consortium name="Whitehead Institute Centre for Genome Research"/>
        </authorList>
    </citation>
    <scope>NUCLEOTIDE SEQUENCE</scope>
</reference>
<proteinExistence type="inferred from homology"/>
<comment type="similarity">
    <text evidence="1">Belongs to the bZIP family. CNC subfamily.</text>
</comment>
<keyword evidence="5" id="KW-0804">Transcription</keyword>
<dbReference type="GO" id="GO:0000981">
    <property type="term" value="F:DNA-binding transcription factor activity, RNA polymerase II-specific"/>
    <property type="evidence" value="ECO:0007669"/>
    <property type="project" value="TreeGrafter"/>
</dbReference>
<name>Q4SFX4_TETNG</name>
<dbReference type="OrthoDB" id="6365358at2759"/>
<evidence type="ECO:0000256" key="5">
    <source>
        <dbReference type="ARBA" id="ARBA00023163"/>
    </source>
</evidence>
<dbReference type="PANTHER" id="PTHR24411:SF55">
    <property type="entry name" value="SEGMENTATION PROTEIN CAP'N'COLLAR"/>
    <property type="match status" value="1"/>
</dbReference>
<dbReference type="SUPFAM" id="SSF47454">
    <property type="entry name" value="A DNA-binding domain in eukaryotic transcription factors"/>
    <property type="match status" value="1"/>
</dbReference>
<dbReference type="InterPro" id="IPR008917">
    <property type="entry name" value="TF_DNA-bd_sf"/>
</dbReference>
<feature type="non-terminal residue" evidence="8">
    <location>
        <position position="1"/>
    </location>
</feature>
<dbReference type="Gene3D" id="1.10.880.10">
    <property type="entry name" value="Transcription factor, Skn-1-like, DNA-binding domain"/>
    <property type="match status" value="1"/>
</dbReference>
<dbReference type="Pfam" id="PF03131">
    <property type="entry name" value="bZIP_Maf"/>
    <property type="match status" value="1"/>
</dbReference>
<protein>
    <submittedName>
        <fullName evidence="8">(spotted green pufferfish) hypothetical protein</fullName>
    </submittedName>
</protein>
<sequence length="107" mass="12811">VQLPFPVHWVVDLSRNEFQQLLKQQVFTREQLEFVHDVRRRSKNRLAARAAGRENWTAYTTSSVKSINWYKEKLLVLFSAHCWQERSKWDYGYWVCVCVCVRVCAES</sequence>
<evidence type="ECO:0000256" key="1">
    <source>
        <dbReference type="ARBA" id="ARBA00008157"/>
    </source>
</evidence>
<evidence type="ECO:0000256" key="4">
    <source>
        <dbReference type="ARBA" id="ARBA00023159"/>
    </source>
</evidence>
<keyword evidence="6" id="KW-0539">Nucleus</keyword>
<evidence type="ECO:0000313" key="8">
    <source>
        <dbReference type="EMBL" id="CAG00458.1"/>
    </source>
</evidence>
<reference evidence="8" key="1">
    <citation type="journal article" date="2004" name="Nature">
        <title>Genome duplication in the teleost fish Tetraodon nigroviridis reveals the early vertebrate proto-karyotype.</title>
        <authorList>
            <person name="Jaillon O."/>
            <person name="Aury J.-M."/>
            <person name="Brunet F."/>
            <person name="Petit J.-L."/>
            <person name="Stange-Thomann N."/>
            <person name="Mauceli E."/>
            <person name="Bouneau L."/>
            <person name="Fischer C."/>
            <person name="Ozouf-Costaz C."/>
            <person name="Bernot A."/>
            <person name="Nicaud S."/>
            <person name="Jaffe D."/>
            <person name="Fisher S."/>
            <person name="Lutfalla G."/>
            <person name="Dossat C."/>
            <person name="Segurens B."/>
            <person name="Dasilva C."/>
            <person name="Salanoubat M."/>
            <person name="Levy M."/>
            <person name="Boudet N."/>
            <person name="Castellano S."/>
            <person name="Anthouard V."/>
            <person name="Jubin C."/>
            <person name="Castelli V."/>
            <person name="Katinka M."/>
            <person name="Vacherie B."/>
            <person name="Biemont C."/>
            <person name="Skalli Z."/>
            <person name="Cattolico L."/>
            <person name="Poulain J."/>
            <person name="De Berardinis V."/>
            <person name="Cruaud C."/>
            <person name="Duprat S."/>
            <person name="Brottier P."/>
            <person name="Coutanceau J.-P."/>
            <person name="Gouzy J."/>
            <person name="Parra G."/>
            <person name="Lardier G."/>
            <person name="Chapple C."/>
            <person name="McKernan K.J."/>
            <person name="McEwan P."/>
            <person name="Bosak S."/>
            <person name="Kellis M."/>
            <person name="Volff J.-N."/>
            <person name="Guigo R."/>
            <person name="Zody M.C."/>
            <person name="Mesirov J."/>
            <person name="Lindblad-Toh K."/>
            <person name="Birren B."/>
            <person name="Nusbaum C."/>
            <person name="Kahn D."/>
            <person name="Robinson-Rechavi M."/>
            <person name="Laudet V."/>
            <person name="Schachter V."/>
            <person name="Quetier F."/>
            <person name="Saurin W."/>
            <person name="Scarpelli C."/>
            <person name="Wincker P."/>
            <person name="Lander E.S."/>
            <person name="Weissenbach J."/>
            <person name="Roest Crollius H."/>
        </authorList>
    </citation>
    <scope>NUCLEOTIDE SEQUENCE [LARGE SCALE GENOMIC DNA]</scope>
</reference>
<evidence type="ECO:0000259" key="7">
    <source>
        <dbReference type="Pfam" id="PF03131"/>
    </source>
</evidence>
<accession>Q4SFX4</accession>
<dbReference type="PANTHER" id="PTHR24411">
    <property type="entry name" value="NUCLEAR FACTOR ERYTHROID 2-RELATED FACTOR"/>
    <property type="match status" value="1"/>
</dbReference>
<dbReference type="InterPro" id="IPR004826">
    <property type="entry name" value="bZIP_Maf"/>
</dbReference>
<evidence type="ECO:0000256" key="3">
    <source>
        <dbReference type="ARBA" id="ARBA00023125"/>
    </source>
</evidence>
<dbReference type="KEGG" id="tng:GSTEN00018903G001"/>
<evidence type="ECO:0000256" key="2">
    <source>
        <dbReference type="ARBA" id="ARBA00023015"/>
    </source>
</evidence>